<name>A0A074X5Q5_9PEZI</name>
<feature type="region of interest" description="Disordered" evidence="1">
    <location>
        <begin position="463"/>
        <end position="494"/>
    </location>
</feature>
<evidence type="ECO:0000313" key="3">
    <source>
        <dbReference type="Proteomes" id="UP000027730"/>
    </source>
</evidence>
<dbReference type="OrthoDB" id="2155935at2759"/>
<dbReference type="RefSeq" id="XP_013424132.1">
    <property type="nucleotide sequence ID" value="XM_013568678.1"/>
</dbReference>
<evidence type="ECO:0000313" key="2">
    <source>
        <dbReference type="EMBL" id="KEQ69921.1"/>
    </source>
</evidence>
<proteinExistence type="predicted"/>
<dbReference type="AlphaFoldDB" id="A0A074X5Q5"/>
<feature type="compositionally biased region" description="Basic and acidic residues" evidence="1">
    <location>
        <begin position="952"/>
        <end position="967"/>
    </location>
</feature>
<dbReference type="STRING" id="1043004.A0A074X5Q5"/>
<dbReference type="Proteomes" id="UP000027730">
    <property type="component" value="Unassembled WGS sequence"/>
</dbReference>
<evidence type="ECO:0000256" key="1">
    <source>
        <dbReference type="SAM" id="MobiDB-lite"/>
    </source>
</evidence>
<keyword evidence="3" id="KW-1185">Reference proteome</keyword>
<dbReference type="GeneID" id="25414109"/>
<accession>A0A074X5Q5</accession>
<feature type="compositionally biased region" description="Low complexity" evidence="1">
    <location>
        <begin position="535"/>
        <end position="550"/>
    </location>
</feature>
<feature type="region of interest" description="Disordered" evidence="1">
    <location>
        <begin position="938"/>
        <end position="967"/>
    </location>
</feature>
<sequence length="1010" mass="109773">MCQYRYDYYGYCQHQEFILVKFCEDVVSLARVDKHQTRQNTEGAIVQAPPLDTTTASLRAVESNLCISGPSIVLTREVDHSIYSLSTIIHIIVSTMAPDTEETSGYAQESAQEAERHYNDIISGGKPPAYYKAIETQLLQVLNRVRELADPSSSAAVRLQQLHEHNGQSSDQAASIGPSAPEAIHLDNFPALSHAIAPRTDVRIQSYAKVVKDSLPRLPPHVVVQEDELQEIVEPRAESCVSSVKDEDGEWCVVDRSGRAARSQKQHATVIERRTRKKLPQAWLQMDEDAQTTRVPPEDASIVLPSSPNKPLQRAARIKGPHTQLPQAQANSLKSKPSKPTLTKATASKTPGYASPTKASAIRTAGTFESARPPSPCKSRSVRADTIHSAAMLSSDQQSPSRPVGSTAFDTARRKVSPTYDRSPATSVPFGLDGTCESVHTGMLKTLSGNSVRPSKKAKLDLRINIPDPSDSLPRPGSPSRIPIAVPSSTPAADYEPVASNRVAAQALRLAEADGTTPKPVDRASILEPIRRRLSSTSTTSHGQSSTSSTEQQRRDSGPKQSKKTVYVEGKFTEEPDMINGSGMSITVTDTQAKMHHPSDTVSSSLTSAPEPASTLLLDTIKRTAKAHAVRQSDGQIRAHLAPSSNVDEAQQAKKMLEFQEACRAQHITCGSSPEKDPAVLKCGPVKAHTRKGQERSSSGPARFSLRATAAHFVPTPTSEDGFGPLSAPEATLSLSLPPTPATIALAPVLAFAPQLTSTLPPICPPMLPTAVPEKSTQQFSTLCPLAFDDHSSWLPDGDWKDLPYTTKQAIFKERKERGSSSASSPDMSSTMFSNFTTSPSLSSLGPFAEPGMELYRPQWDWMQPGQGGVRFGRAPLPIMPKLQHDGHQRKGWDVKSAAPGWRYGWRGGDGLEISFKGDGPIAERNPNAPVNFNEYDNDFYGKPTKTGQKHGGRDSSERNEVSPNSRVREWARNANYPSVPCGNFEVIQAIEHLPYFPNAWCHSCLPGHV</sequence>
<gene>
    <name evidence="2" type="ORF">M436DRAFT_66775</name>
</gene>
<feature type="region of interest" description="Disordered" evidence="1">
    <location>
        <begin position="289"/>
        <end position="359"/>
    </location>
</feature>
<protein>
    <submittedName>
        <fullName evidence="2">Uncharacterized protein</fullName>
    </submittedName>
</protein>
<organism evidence="2 3">
    <name type="scientific">Aureobasidium namibiae CBS 147.97</name>
    <dbReference type="NCBI Taxonomy" id="1043004"/>
    <lineage>
        <taxon>Eukaryota</taxon>
        <taxon>Fungi</taxon>
        <taxon>Dikarya</taxon>
        <taxon>Ascomycota</taxon>
        <taxon>Pezizomycotina</taxon>
        <taxon>Dothideomycetes</taxon>
        <taxon>Dothideomycetidae</taxon>
        <taxon>Dothideales</taxon>
        <taxon>Saccotheciaceae</taxon>
        <taxon>Aureobasidium</taxon>
    </lineage>
</organism>
<reference evidence="2 3" key="1">
    <citation type="journal article" date="2014" name="BMC Genomics">
        <title>Genome sequencing of four Aureobasidium pullulans varieties: biotechnological potential, stress tolerance, and description of new species.</title>
        <authorList>
            <person name="Gostin Ar C."/>
            <person name="Ohm R.A."/>
            <person name="Kogej T."/>
            <person name="Sonjak S."/>
            <person name="Turk M."/>
            <person name="Zajc J."/>
            <person name="Zalar P."/>
            <person name="Grube M."/>
            <person name="Sun H."/>
            <person name="Han J."/>
            <person name="Sharma A."/>
            <person name="Chiniquy J."/>
            <person name="Ngan C.Y."/>
            <person name="Lipzen A."/>
            <person name="Barry K."/>
            <person name="Grigoriev I.V."/>
            <person name="Gunde-Cimerman N."/>
        </authorList>
    </citation>
    <scope>NUCLEOTIDE SEQUENCE [LARGE SCALE GENOMIC DNA]</scope>
    <source>
        <strain evidence="2 3">CBS 147.97</strain>
    </source>
</reference>
<dbReference type="EMBL" id="KL584719">
    <property type="protein sequence ID" value="KEQ69921.1"/>
    <property type="molecule type" value="Genomic_DNA"/>
</dbReference>
<dbReference type="HOGENOM" id="CLU_297888_0_0_1"/>
<feature type="compositionally biased region" description="Polar residues" evidence="1">
    <location>
        <begin position="324"/>
        <end position="349"/>
    </location>
</feature>
<feature type="region of interest" description="Disordered" evidence="1">
    <location>
        <begin position="514"/>
        <end position="568"/>
    </location>
</feature>